<dbReference type="InterPro" id="IPR057929">
    <property type="entry name" value="RamC_N"/>
</dbReference>
<comment type="caution">
    <text evidence="8">The sequence shown here is derived from an EMBL/GenBank/DDBJ whole genome shotgun (WGS) entry which is preliminary data.</text>
</comment>
<keyword evidence="4" id="KW-0547">Nucleotide-binding</keyword>
<keyword evidence="2" id="KW-0723">Serine/threonine-protein kinase</keyword>
<dbReference type="SUPFAM" id="SSF56112">
    <property type="entry name" value="Protein kinase-like (PK-like)"/>
    <property type="match status" value="1"/>
</dbReference>
<keyword evidence="6" id="KW-0067">ATP-binding</keyword>
<feature type="domain" description="Protein kinase" evidence="7">
    <location>
        <begin position="218"/>
        <end position="500"/>
    </location>
</feature>
<dbReference type="Pfam" id="PF05147">
    <property type="entry name" value="LANC_like"/>
    <property type="match status" value="1"/>
</dbReference>
<dbReference type="Gene3D" id="1.10.510.10">
    <property type="entry name" value="Transferase(Phosphotransferase) domain 1"/>
    <property type="match status" value="1"/>
</dbReference>
<dbReference type="CDD" id="cd14014">
    <property type="entry name" value="STKc_PknB_like"/>
    <property type="match status" value="1"/>
</dbReference>
<dbReference type="SMART" id="SM01260">
    <property type="entry name" value="LANC_like"/>
    <property type="match status" value="1"/>
</dbReference>
<reference evidence="9" key="1">
    <citation type="journal article" date="2019" name="Int. J. Syst. Evol. Microbiol.">
        <title>The Global Catalogue of Microorganisms (GCM) 10K type strain sequencing project: providing services to taxonomists for standard genome sequencing and annotation.</title>
        <authorList>
            <consortium name="The Broad Institute Genomics Platform"/>
            <consortium name="The Broad Institute Genome Sequencing Center for Infectious Disease"/>
            <person name="Wu L."/>
            <person name="Ma J."/>
        </authorList>
    </citation>
    <scope>NUCLEOTIDE SEQUENCE [LARGE SCALE GENOMIC DNA]</scope>
    <source>
        <strain evidence="9">JCM 9371</strain>
    </source>
</reference>
<dbReference type="InterPro" id="IPR011009">
    <property type="entry name" value="Kinase-like_dom_sf"/>
</dbReference>
<dbReference type="PANTHER" id="PTHR43289:SF6">
    <property type="entry name" value="SERINE_THREONINE-PROTEIN KINASE NEKL-3"/>
    <property type="match status" value="1"/>
</dbReference>
<dbReference type="Proteomes" id="UP001597063">
    <property type="component" value="Unassembled WGS sequence"/>
</dbReference>
<keyword evidence="9" id="KW-1185">Reference proteome</keyword>
<evidence type="ECO:0000313" key="9">
    <source>
        <dbReference type="Proteomes" id="UP001597063"/>
    </source>
</evidence>
<name>A0ABW2XYI1_9ACTN</name>
<evidence type="ECO:0000256" key="1">
    <source>
        <dbReference type="ARBA" id="ARBA00012513"/>
    </source>
</evidence>
<dbReference type="PROSITE" id="PS50011">
    <property type="entry name" value="PROTEIN_KINASE_DOM"/>
    <property type="match status" value="1"/>
</dbReference>
<dbReference type="SUPFAM" id="SSF158745">
    <property type="entry name" value="LanC-like"/>
    <property type="match status" value="1"/>
</dbReference>
<dbReference type="CDD" id="cd04791">
    <property type="entry name" value="LanC_SerThrkinase"/>
    <property type="match status" value="1"/>
</dbReference>
<dbReference type="EMBL" id="JBHTGP010000018">
    <property type="protein sequence ID" value="MFD0690514.1"/>
    <property type="molecule type" value="Genomic_DNA"/>
</dbReference>
<dbReference type="InterPro" id="IPR007822">
    <property type="entry name" value="LANC-like"/>
</dbReference>
<dbReference type="RefSeq" id="WP_131763855.1">
    <property type="nucleotide sequence ID" value="NZ_CAACUY010000419.1"/>
</dbReference>
<protein>
    <recommendedName>
        <fullName evidence="1">non-specific serine/threonine protein kinase</fullName>
        <ecNumber evidence="1">2.7.11.1</ecNumber>
    </recommendedName>
</protein>
<keyword evidence="3" id="KW-0808">Transferase</keyword>
<evidence type="ECO:0000256" key="6">
    <source>
        <dbReference type="ARBA" id="ARBA00022840"/>
    </source>
</evidence>
<accession>A0ABW2XYI1</accession>
<keyword evidence="5" id="KW-0418">Kinase</keyword>
<evidence type="ECO:0000256" key="3">
    <source>
        <dbReference type="ARBA" id="ARBA00022679"/>
    </source>
</evidence>
<dbReference type="Gene3D" id="3.30.200.20">
    <property type="entry name" value="Phosphorylase Kinase, domain 1"/>
    <property type="match status" value="1"/>
</dbReference>
<evidence type="ECO:0000259" key="7">
    <source>
        <dbReference type="PROSITE" id="PS50011"/>
    </source>
</evidence>
<evidence type="ECO:0000256" key="2">
    <source>
        <dbReference type="ARBA" id="ARBA00022527"/>
    </source>
</evidence>
<dbReference type="PRINTS" id="PR01950">
    <property type="entry name" value="LANCSUPER"/>
</dbReference>
<dbReference type="SMART" id="SM00220">
    <property type="entry name" value="S_TKc"/>
    <property type="match status" value="1"/>
</dbReference>
<dbReference type="PANTHER" id="PTHR43289">
    <property type="entry name" value="MITOGEN-ACTIVATED PROTEIN KINASE KINASE KINASE 20-RELATED"/>
    <property type="match status" value="1"/>
</dbReference>
<dbReference type="Pfam" id="PF25816">
    <property type="entry name" value="RamC_N"/>
    <property type="match status" value="1"/>
</dbReference>
<dbReference type="Gene3D" id="1.50.10.20">
    <property type="match status" value="1"/>
</dbReference>
<organism evidence="8 9">
    <name type="scientific">Actinomadura fibrosa</name>
    <dbReference type="NCBI Taxonomy" id="111802"/>
    <lineage>
        <taxon>Bacteria</taxon>
        <taxon>Bacillati</taxon>
        <taxon>Actinomycetota</taxon>
        <taxon>Actinomycetes</taxon>
        <taxon>Streptosporangiales</taxon>
        <taxon>Thermomonosporaceae</taxon>
        <taxon>Actinomadura</taxon>
    </lineage>
</organism>
<evidence type="ECO:0000256" key="4">
    <source>
        <dbReference type="ARBA" id="ARBA00022741"/>
    </source>
</evidence>
<dbReference type="Pfam" id="PF00069">
    <property type="entry name" value="Pkinase"/>
    <property type="match status" value="1"/>
</dbReference>
<evidence type="ECO:0000313" key="8">
    <source>
        <dbReference type="EMBL" id="MFD0690514.1"/>
    </source>
</evidence>
<gene>
    <name evidence="8" type="primary">lanL</name>
    <name evidence="8" type="ORF">ACFQZM_38920</name>
</gene>
<sequence>MTPGQKPEAVREPAARAGAELERIVLRGWTVEDRSIWTYVRPAVPSRRVQGWKLHVSATILSAPDVLAACLPVLVETGTPFKFASTSANLKHLNEFRTPRGGSGKFITAYPDDDGRFRVLAEDLHAATEGLAGPAILSDAPYRKGSLVHYRYGAFQGVQVLSNDGAYVSCILDPDGNPVVDERPAVFSPPSWAAPPFADTVHRSADGAPKAVLLRDRYEITTAIRHANKGGVYRAADRRTGREVIVKEARPHVATDVDGRDARDLLRHEAEVLRRGAPLGVMPAFVDEFEQDGHRFLVEEAVRGRTLRQKIALAAGEGLLWPPVDALPAIVHRLAGMLRALHGHGMVVRDLSPQNVMVTDDGELRLVDLEMVAVRDGSGWDVMHRAGGTPGFSAPEQFAGAEPDPSADLYGVGATAYYLLTRADPALADDRPAHCPLEERVARMIAPPLVPADVPPVVRTLITGTLRSDPAERTPLEEVLRLTADGAAGPVPVRPVRPSVPAEEETATFGGDRWSVLVGDILGHLAATLPDDSEARPWPETVFGRDKDLCTVQHGLAGMLAVLARLVEDGESPGGHVPVLLDAVLPRLLRQQGRVVHRLPGLYFGFAGTAWALFDAGRALGRTDLTARAVEFAASLPTAWPNPDVTHGIAGLGTCLLHLWEGTGDPALLERADACADQIMAAADTGGGAIHWTVPPSFDSKLAGYRSYGFAHGVAGIGAYLLAAGRALDRPDLLAAAERCGDVLLEAAIHADGAAFWPERPGSDSRAIHWCNGSSGVGTFLCRLHAHGGDPRHRDAAVAAGRAVLRTRRLSGTAYCHGLAGNGDLLVELAETTGDRTYLAWAETLADLLAARALDRDGRLVPPDESGKEVTAGYGAGLAGHLSFLLRLRSGGPRLFHPLLAGPYRPSAGPARPMSASFERR</sequence>
<dbReference type="EC" id="2.7.11.1" evidence="1"/>
<proteinExistence type="predicted"/>
<dbReference type="InterPro" id="IPR058053">
    <property type="entry name" value="RamC_C"/>
</dbReference>
<evidence type="ECO:0000256" key="5">
    <source>
        <dbReference type="ARBA" id="ARBA00022777"/>
    </source>
</evidence>
<dbReference type="NCBIfam" id="NF038150">
    <property type="entry name" value="lanthi_synth_IV"/>
    <property type="match status" value="1"/>
</dbReference>
<dbReference type="InterPro" id="IPR000719">
    <property type="entry name" value="Prot_kinase_dom"/>
</dbReference>